<dbReference type="PRINTS" id="PR00081">
    <property type="entry name" value="GDHRDH"/>
</dbReference>
<dbReference type="EMBL" id="JAJISD010000001">
    <property type="protein sequence ID" value="MCC8428428.1"/>
    <property type="molecule type" value="Genomic_DNA"/>
</dbReference>
<name>A0ABS8KQS8_9HYPH</name>
<organism evidence="3 4">
    <name type="scientific">Reyranella aquatilis</name>
    <dbReference type="NCBI Taxonomy" id="2035356"/>
    <lineage>
        <taxon>Bacteria</taxon>
        <taxon>Pseudomonadati</taxon>
        <taxon>Pseudomonadota</taxon>
        <taxon>Alphaproteobacteria</taxon>
        <taxon>Hyphomicrobiales</taxon>
        <taxon>Reyranellaceae</taxon>
        <taxon>Reyranella</taxon>
    </lineage>
</organism>
<evidence type="ECO:0000256" key="2">
    <source>
        <dbReference type="ARBA" id="ARBA00023002"/>
    </source>
</evidence>
<keyword evidence="2" id="KW-0560">Oxidoreductase</keyword>
<reference evidence="3 4" key="1">
    <citation type="submission" date="2021-11" db="EMBL/GenBank/DDBJ databases">
        <authorList>
            <person name="Lee D.-H."/>
            <person name="Kim S.-B."/>
        </authorList>
    </citation>
    <scope>NUCLEOTIDE SEQUENCE [LARGE SCALE GENOMIC DNA]</scope>
    <source>
        <strain evidence="3 4">KCTC 52223</strain>
    </source>
</reference>
<dbReference type="InterPro" id="IPR036291">
    <property type="entry name" value="NAD(P)-bd_dom_sf"/>
</dbReference>
<dbReference type="PANTHER" id="PTHR43639">
    <property type="entry name" value="OXIDOREDUCTASE, SHORT-CHAIN DEHYDROGENASE/REDUCTASE FAMILY (AFU_ORTHOLOGUE AFUA_5G02870)"/>
    <property type="match status" value="1"/>
</dbReference>
<keyword evidence="4" id="KW-1185">Reference proteome</keyword>
<evidence type="ECO:0000256" key="1">
    <source>
        <dbReference type="ARBA" id="ARBA00006484"/>
    </source>
</evidence>
<sequence>MLEPATLSVTKGGCRSMKGALVTGAGVRIGRALAMALAADGFFVFVHHKDSAAGARETVAAIRKAGGKAAAVKADLASVKQTEALIGKCRAPGVALTCLVNSASLFKLDRAPTATAADFDLHMAINLRAPLLLAQALARQLPAGETGLIVNVLDQKLFNLNPDFLTYTLSKVGLQGLTTLLAQSFAPRLRVAGIAPGLTLRSGSQTDARFAEQHAANPLGVGVTTDDLVRALRFIVATPSYTGDTLIVDSGEHLTGRPRDIAFDKKKKK</sequence>
<dbReference type="NCBIfam" id="NF006597">
    <property type="entry name" value="PRK09134.1"/>
    <property type="match status" value="1"/>
</dbReference>
<proteinExistence type="inferred from homology"/>
<evidence type="ECO:0000313" key="4">
    <source>
        <dbReference type="Proteomes" id="UP001198862"/>
    </source>
</evidence>
<dbReference type="Gene3D" id="3.40.50.720">
    <property type="entry name" value="NAD(P)-binding Rossmann-like Domain"/>
    <property type="match status" value="1"/>
</dbReference>
<gene>
    <name evidence="3" type="ORF">LJ725_05595</name>
</gene>
<comment type="caution">
    <text evidence="3">The sequence shown here is derived from an EMBL/GenBank/DDBJ whole genome shotgun (WGS) entry which is preliminary data.</text>
</comment>
<dbReference type="Proteomes" id="UP001198862">
    <property type="component" value="Unassembled WGS sequence"/>
</dbReference>
<dbReference type="SUPFAM" id="SSF51735">
    <property type="entry name" value="NAD(P)-binding Rossmann-fold domains"/>
    <property type="match status" value="1"/>
</dbReference>
<accession>A0ABS8KQS8</accession>
<dbReference type="InterPro" id="IPR002347">
    <property type="entry name" value="SDR_fam"/>
</dbReference>
<dbReference type="PANTHER" id="PTHR43639:SF1">
    <property type="entry name" value="SHORT-CHAIN DEHYDROGENASE_REDUCTASE FAMILY PROTEIN"/>
    <property type="match status" value="1"/>
</dbReference>
<dbReference type="Pfam" id="PF00106">
    <property type="entry name" value="adh_short"/>
    <property type="match status" value="1"/>
</dbReference>
<protein>
    <submittedName>
        <fullName evidence="3">SDR family oxidoreductase</fullName>
    </submittedName>
</protein>
<evidence type="ECO:0000313" key="3">
    <source>
        <dbReference type="EMBL" id="MCC8428428.1"/>
    </source>
</evidence>
<comment type="similarity">
    <text evidence="1">Belongs to the short-chain dehydrogenases/reductases (SDR) family.</text>
</comment>